<dbReference type="Proteomes" id="UP000192660">
    <property type="component" value="Unassembled WGS sequence"/>
</dbReference>
<dbReference type="EMBL" id="FWWY01000002">
    <property type="protein sequence ID" value="SMC08195.1"/>
    <property type="molecule type" value="Genomic_DNA"/>
</dbReference>
<protein>
    <submittedName>
        <fullName evidence="1">Uncharacterized protein</fullName>
    </submittedName>
</protein>
<dbReference type="RefSeq" id="WP_084662293.1">
    <property type="nucleotide sequence ID" value="NZ_FWWY01000002.1"/>
</dbReference>
<sequence length="241" mass="27225">MAPVFDGRLDWPLHATTDAAHTVVVWQEPPHEAPRCLGRFASSPSATRWWEMATGTAFHPVWHDEPHPMATIGPRVKPSVWCGGLSPQAFIAWTEEATGPTVWAHDRQTRWPTPQALEQALWEAGQPWRWWTPTALFDPGTPDRADPGWGHPDPVWYLGQGAHGGVVLWQWVHDQAAYKLRWIEQAQHLDHAPYEWRQIADAYQWLTTHDPGRPLAGYAPHAVRVALVTTGITRVPHLAAF</sequence>
<gene>
    <name evidence="1" type="ORF">SAMN00768000_3734</name>
</gene>
<evidence type="ECO:0000313" key="1">
    <source>
        <dbReference type="EMBL" id="SMC08195.1"/>
    </source>
</evidence>
<name>A0A1W1WPQ3_SULTA</name>
<dbReference type="AlphaFoldDB" id="A0A1W1WPQ3"/>
<organism evidence="1 2">
    <name type="scientific">Sulfobacillus thermosulfidooxidans (strain DSM 9293 / VKM B-1269 / AT-1)</name>
    <dbReference type="NCBI Taxonomy" id="929705"/>
    <lineage>
        <taxon>Bacteria</taxon>
        <taxon>Bacillati</taxon>
        <taxon>Bacillota</taxon>
        <taxon>Clostridia</taxon>
        <taxon>Eubacteriales</taxon>
        <taxon>Clostridiales Family XVII. Incertae Sedis</taxon>
        <taxon>Sulfobacillus</taxon>
    </lineage>
</organism>
<accession>A0A1W1WPQ3</accession>
<proteinExistence type="predicted"/>
<keyword evidence="2" id="KW-1185">Reference proteome</keyword>
<dbReference type="OrthoDB" id="1451067at1239"/>
<evidence type="ECO:0000313" key="2">
    <source>
        <dbReference type="Proteomes" id="UP000192660"/>
    </source>
</evidence>
<reference evidence="2" key="1">
    <citation type="submission" date="2017-04" db="EMBL/GenBank/DDBJ databases">
        <authorList>
            <person name="Varghese N."/>
            <person name="Submissions S."/>
        </authorList>
    </citation>
    <scope>NUCLEOTIDE SEQUENCE [LARGE SCALE GENOMIC DNA]</scope>
    <source>
        <strain evidence="2">DSM 9293</strain>
    </source>
</reference>